<feature type="compositionally biased region" description="Low complexity" evidence="2">
    <location>
        <begin position="81"/>
        <end position="95"/>
    </location>
</feature>
<feature type="compositionally biased region" description="Basic and acidic residues" evidence="2">
    <location>
        <begin position="107"/>
        <end position="124"/>
    </location>
</feature>
<reference evidence="3 4" key="1">
    <citation type="journal article" date="2015" name="Sci. Rep.">
        <title>Chromosome-level genome map provides insights into diverse defense mechanisms in the medicinal fungus Ganoderma sinense.</title>
        <authorList>
            <person name="Zhu Y."/>
            <person name="Xu J."/>
            <person name="Sun C."/>
            <person name="Zhou S."/>
            <person name="Xu H."/>
            <person name="Nelson D.R."/>
            <person name="Qian J."/>
            <person name="Song J."/>
            <person name="Luo H."/>
            <person name="Xiang L."/>
            <person name="Li Y."/>
            <person name="Xu Z."/>
            <person name="Ji A."/>
            <person name="Wang L."/>
            <person name="Lu S."/>
            <person name="Hayward A."/>
            <person name="Sun W."/>
            <person name="Li X."/>
            <person name="Schwartz D.C."/>
            <person name="Wang Y."/>
            <person name="Chen S."/>
        </authorList>
    </citation>
    <scope>NUCLEOTIDE SEQUENCE [LARGE SCALE GENOMIC DNA]</scope>
    <source>
        <strain evidence="3 4">ZZ0214-1</strain>
    </source>
</reference>
<keyword evidence="1" id="KW-0175">Coiled coil</keyword>
<dbReference type="EMBL" id="AYKW01000012">
    <property type="protein sequence ID" value="PIL32106.1"/>
    <property type="molecule type" value="Genomic_DNA"/>
</dbReference>
<dbReference type="Proteomes" id="UP000230002">
    <property type="component" value="Unassembled WGS sequence"/>
</dbReference>
<feature type="region of interest" description="Disordered" evidence="2">
    <location>
        <begin position="331"/>
        <end position="359"/>
    </location>
</feature>
<organism evidence="3 4">
    <name type="scientific">Ganoderma sinense ZZ0214-1</name>
    <dbReference type="NCBI Taxonomy" id="1077348"/>
    <lineage>
        <taxon>Eukaryota</taxon>
        <taxon>Fungi</taxon>
        <taxon>Dikarya</taxon>
        <taxon>Basidiomycota</taxon>
        <taxon>Agaricomycotina</taxon>
        <taxon>Agaricomycetes</taxon>
        <taxon>Polyporales</taxon>
        <taxon>Polyporaceae</taxon>
        <taxon>Ganoderma</taxon>
    </lineage>
</organism>
<evidence type="ECO:0000256" key="1">
    <source>
        <dbReference type="SAM" id="Coils"/>
    </source>
</evidence>
<sequence>MSFADREIVAAGLVASSRANLRTRSVTRSSSVDGRPRRRCTSTSRAASELPSEGPPHAPAQRQLRPSRARRNDRRPGSAKSASRAASIPLAAAAARKAKSGGPSRGRAKEKGKMRAAPLEDHDVSMSVSVDESWDADESSVSWRKSAKRRRLSPRLPQSLDILDDEDDSQQTAVEEDFEMLDGPQSLPWVPVDPASQHSEYVPPGMNALIDDMKRALVLQISARQKAENMHAEELQRRLDLEQEAARLAAVNRALEAERSAWTKTARTPDLHVRATMLVSDPSPHVALNSDPPATGGLLRPEPGTSGFAGPSGHTADVEMAEATRTVSVNRAVGASAEHGDGSPSGMHVRATTAAAPAV</sequence>
<evidence type="ECO:0000256" key="2">
    <source>
        <dbReference type="SAM" id="MobiDB-lite"/>
    </source>
</evidence>
<keyword evidence="4" id="KW-1185">Reference proteome</keyword>
<gene>
    <name evidence="3" type="ORF">GSI_06812</name>
</gene>
<comment type="caution">
    <text evidence="3">The sequence shown here is derived from an EMBL/GenBank/DDBJ whole genome shotgun (WGS) entry which is preliminary data.</text>
</comment>
<evidence type="ECO:0000313" key="4">
    <source>
        <dbReference type="Proteomes" id="UP000230002"/>
    </source>
</evidence>
<dbReference type="OrthoDB" id="2757827at2759"/>
<feature type="coiled-coil region" evidence="1">
    <location>
        <begin position="224"/>
        <end position="258"/>
    </location>
</feature>
<dbReference type="AlphaFoldDB" id="A0A2G8SEA6"/>
<feature type="compositionally biased region" description="Low complexity" evidence="2">
    <location>
        <begin position="22"/>
        <end position="32"/>
    </location>
</feature>
<accession>A0A2G8SEA6</accession>
<feature type="region of interest" description="Disordered" evidence="2">
    <location>
        <begin position="291"/>
        <end position="314"/>
    </location>
</feature>
<evidence type="ECO:0000313" key="3">
    <source>
        <dbReference type="EMBL" id="PIL32106.1"/>
    </source>
</evidence>
<feature type="region of interest" description="Disordered" evidence="2">
    <location>
        <begin position="22"/>
        <end position="152"/>
    </location>
</feature>
<name>A0A2G8SEA6_9APHY</name>
<protein>
    <submittedName>
        <fullName evidence="3">Uncharacterized protein</fullName>
    </submittedName>
</protein>
<proteinExistence type="predicted"/>